<proteinExistence type="predicted"/>
<feature type="domain" description="EamA" evidence="7">
    <location>
        <begin position="1"/>
        <end position="136"/>
    </location>
</feature>
<keyword evidence="3 6" id="KW-0812">Transmembrane</keyword>
<feature type="transmembrane region" description="Helical" evidence="6">
    <location>
        <begin position="267"/>
        <end position="284"/>
    </location>
</feature>
<reference evidence="9" key="1">
    <citation type="submission" date="2006-12" db="EMBL/GenBank/DDBJ databases">
        <authorList>
            <person name="Fouts D.E."/>
            <person name="Nelson K.E."/>
            <person name="Sebastian Y."/>
        </authorList>
    </citation>
    <scope>NUCLEOTIDE SEQUENCE [LARGE SCALE GENOMIC DNA]</scope>
    <source>
        <strain evidence="9">81-176</strain>
    </source>
</reference>
<dbReference type="AlphaFoldDB" id="A0A0H3PHP9"/>
<feature type="transmembrane region" description="Helical" evidence="6">
    <location>
        <begin position="118"/>
        <end position="136"/>
    </location>
</feature>
<sequence>MGVFLVLLGGIFWAISGVLAEYLFKNNYSVDWICFYRLLSTGLILIFLSFKAQKILVFTNLKESLSICMFGFFGLLLTQFGYFKAIYYTDAGTATMIQYCAPLIIMLYLCFKNKKFPKLIEIFALILIIFALFLLATKGDIEAVVLNYWGIFWAVIGAFGVAFYSLSAREVILKYGLFWIMGWASLFASFVFLLILQFDKGLIHYAFNLKAFFSMGGIVFIGTIGAFCLYLKGVEYIGALRASMIASIEPVAAALMSFLFLKTRYSLLDIFAFVLIILSVILNAKKTKVS</sequence>
<dbReference type="PANTHER" id="PTHR32322">
    <property type="entry name" value="INNER MEMBRANE TRANSPORTER"/>
    <property type="match status" value="1"/>
</dbReference>
<organism evidence="8 9">
    <name type="scientific">Campylobacter jejuni subsp. jejuni serotype O:23/36 (strain 81-176)</name>
    <dbReference type="NCBI Taxonomy" id="354242"/>
    <lineage>
        <taxon>Bacteria</taxon>
        <taxon>Pseudomonadati</taxon>
        <taxon>Campylobacterota</taxon>
        <taxon>Epsilonproteobacteria</taxon>
        <taxon>Campylobacterales</taxon>
        <taxon>Campylobacteraceae</taxon>
        <taxon>Campylobacter</taxon>
    </lineage>
</organism>
<keyword evidence="2" id="KW-1003">Cell membrane</keyword>
<evidence type="ECO:0000256" key="2">
    <source>
        <dbReference type="ARBA" id="ARBA00022475"/>
    </source>
</evidence>
<dbReference type="SUPFAM" id="SSF103481">
    <property type="entry name" value="Multidrug resistance efflux transporter EmrE"/>
    <property type="match status" value="2"/>
</dbReference>
<feature type="transmembrane region" description="Helical" evidence="6">
    <location>
        <begin position="178"/>
        <end position="198"/>
    </location>
</feature>
<dbReference type="EMBL" id="CP000538">
    <property type="protein sequence ID" value="EAQ72479.1"/>
    <property type="molecule type" value="Genomic_DNA"/>
</dbReference>
<dbReference type="GO" id="GO:0005886">
    <property type="term" value="C:plasma membrane"/>
    <property type="evidence" value="ECO:0007669"/>
    <property type="project" value="UniProtKB-SubCell"/>
</dbReference>
<dbReference type="HOGENOM" id="CLU_033863_19_0_7"/>
<evidence type="ECO:0000259" key="7">
    <source>
        <dbReference type="Pfam" id="PF00892"/>
    </source>
</evidence>
<protein>
    <submittedName>
        <fullName evidence="8">Integral membrane protein</fullName>
    </submittedName>
</protein>
<feature type="transmembrane region" description="Helical" evidence="6">
    <location>
        <begin position="30"/>
        <end position="52"/>
    </location>
</feature>
<feature type="transmembrane region" description="Helical" evidence="6">
    <location>
        <begin position="243"/>
        <end position="261"/>
    </location>
</feature>
<dbReference type="RefSeq" id="WP_002868819.1">
    <property type="nucleotide sequence ID" value="NC_008787.1"/>
</dbReference>
<keyword evidence="4 6" id="KW-1133">Transmembrane helix</keyword>
<feature type="transmembrane region" description="Helical" evidence="6">
    <location>
        <begin position="210"/>
        <end position="231"/>
    </location>
</feature>
<name>A0A0H3PHP9_CAMJJ</name>
<feature type="domain" description="EamA" evidence="7">
    <location>
        <begin position="149"/>
        <end position="282"/>
    </location>
</feature>
<dbReference type="InterPro" id="IPR037185">
    <property type="entry name" value="EmrE-like"/>
</dbReference>
<keyword evidence="5 6" id="KW-0472">Membrane</keyword>
<gene>
    <name evidence="8" type="ordered locus">CJJ81176_0876</name>
</gene>
<dbReference type="Proteomes" id="UP000000646">
    <property type="component" value="Chromosome"/>
</dbReference>
<accession>A0A0H3PHP9</accession>
<evidence type="ECO:0000256" key="5">
    <source>
        <dbReference type="ARBA" id="ARBA00023136"/>
    </source>
</evidence>
<comment type="subcellular location">
    <subcellularLocation>
        <location evidence="1">Cell membrane</location>
        <topology evidence="1">Multi-pass membrane protein</topology>
    </subcellularLocation>
</comment>
<evidence type="ECO:0000313" key="9">
    <source>
        <dbReference type="Proteomes" id="UP000000646"/>
    </source>
</evidence>
<feature type="transmembrane region" description="Helical" evidence="6">
    <location>
        <begin position="91"/>
        <end position="111"/>
    </location>
</feature>
<dbReference type="eggNOG" id="COG0697">
    <property type="taxonomic scope" value="Bacteria"/>
</dbReference>
<dbReference type="InterPro" id="IPR050638">
    <property type="entry name" value="AA-Vitamin_Transporters"/>
</dbReference>
<dbReference type="Pfam" id="PF00892">
    <property type="entry name" value="EamA"/>
    <property type="match status" value="2"/>
</dbReference>
<evidence type="ECO:0000256" key="6">
    <source>
        <dbReference type="SAM" id="Phobius"/>
    </source>
</evidence>
<evidence type="ECO:0000313" key="8">
    <source>
        <dbReference type="EMBL" id="EAQ72479.1"/>
    </source>
</evidence>
<dbReference type="InterPro" id="IPR000620">
    <property type="entry name" value="EamA_dom"/>
</dbReference>
<dbReference type="KEGG" id="cjj:CJJ81176_0876"/>
<dbReference type="PANTHER" id="PTHR32322:SF18">
    <property type="entry name" value="S-ADENOSYLMETHIONINE_S-ADENOSYLHOMOCYSTEINE TRANSPORTER"/>
    <property type="match status" value="1"/>
</dbReference>
<evidence type="ECO:0000256" key="4">
    <source>
        <dbReference type="ARBA" id="ARBA00022989"/>
    </source>
</evidence>
<evidence type="ECO:0000256" key="3">
    <source>
        <dbReference type="ARBA" id="ARBA00022692"/>
    </source>
</evidence>
<feature type="transmembrane region" description="Helical" evidence="6">
    <location>
        <begin position="64"/>
        <end position="85"/>
    </location>
</feature>
<feature type="transmembrane region" description="Helical" evidence="6">
    <location>
        <begin position="148"/>
        <end position="166"/>
    </location>
</feature>
<evidence type="ECO:0000256" key="1">
    <source>
        <dbReference type="ARBA" id="ARBA00004651"/>
    </source>
</evidence>